<dbReference type="SUPFAM" id="SSF56752">
    <property type="entry name" value="D-aminoacid aminotransferase-like PLP-dependent enzymes"/>
    <property type="match status" value="1"/>
</dbReference>
<evidence type="ECO:0000259" key="6">
    <source>
        <dbReference type="PROSITE" id="PS51195"/>
    </source>
</evidence>
<dbReference type="PROSITE" id="PS51195">
    <property type="entry name" value="Q_MOTIF"/>
    <property type="match status" value="1"/>
</dbReference>
<dbReference type="EMBL" id="JARKNE010000012">
    <property type="protein sequence ID" value="KAK5775871.1"/>
    <property type="molecule type" value="Genomic_DNA"/>
</dbReference>
<dbReference type="PANTHER" id="PTHR37707:SF1">
    <property type="entry name" value="MATERNAL EFFECT EMBRYO ARREST 9"/>
    <property type="match status" value="1"/>
</dbReference>
<protein>
    <recommendedName>
        <fullName evidence="6">DEAD-box RNA helicase Q domain-containing protein</fullName>
    </recommendedName>
</protein>
<evidence type="ECO:0000256" key="1">
    <source>
        <dbReference type="ARBA" id="ARBA00022741"/>
    </source>
</evidence>
<evidence type="ECO:0000313" key="7">
    <source>
        <dbReference type="EMBL" id="KAK5775871.1"/>
    </source>
</evidence>
<keyword evidence="4" id="KW-0067">ATP-binding</keyword>
<evidence type="ECO:0000313" key="8">
    <source>
        <dbReference type="Proteomes" id="UP001358586"/>
    </source>
</evidence>
<keyword evidence="2" id="KW-0378">Hydrolase</keyword>
<evidence type="ECO:0000256" key="3">
    <source>
        <dbReference type="ARBA" id="ARBA00022806"/>
    </source>
</evidence>
<keyword evidence="8" id="KW-1185">Reference proteome</keyword>
<sequence>MEALLSQLTFLSDQALQGNKNFDPSAMEDLMKLFEIESYKAWAALELVEEKQVKGAEITMSILSFDQMGLKDDLFCGIYNYGFEKPSAIQQRAVMPIINGRDVIAQAQSGTEKTSMIALTVCQVAEERAIPIKEVFDAEEVFCTGTTMVVKSVASITYQGKRIEYKLGAETLAQKLHATLTGIQTGLIEDKLGWTMLID</sequence>
<dbReference type="InterPro" id="IPR014014">
    <property type="entry name" value="RNA_helicase_DEAD_Q_motif"/>
</dbReference>
<organism evidence="7 8">
    <name type="scientific">Gossypium arboreum</name>
    <name type="common">Tree cotton</name>
    <name type="synonym">Gossypium nanking</name>
    <dbReference type="NCBI Taxonomy" id="29729"/>
    <lineage>
        <taxon>Eukaryota</taxon>
        <taxon>Viridiplantae</taxon>
        <taxon>Streptophyta</taxon>
        <taxon>Embryophyta</taxon>
        <taxon>Tracheophyta</taxon>
        <taxon>Spermatophyta</taxon>
        <taxon>Magnoliopsida</taxon>
        <taxon>eudicotyledons</taxon>
        <taxon>Gunneridae</taxon>
        <taxon>Pentapetalae</taxon>
        <taxon>rosids</taxon>
        <taxon>malvids</taxon>
        <taxon>Malvales</taxon>
        <taxon>Malvaceae</taxon>
        <taxon>Malvoideae</taxon>
        <taxon>Gossypium</taxon>
    </lineage>
</organism>
<comment type="caution">
    <text evidence="7">The sequence shown here is derived from an EMBL/GenBank/DDBJ whole genome shotgun (WGS) entry which is preliminary data.</text>
</comment>
<dbReference type="Proteomes" id="UP001358586">
    <property type="component" value="Chromosome 12"/>
</dbReference>
<feature type="short sequence motif" description="Q motif" evidence="5">
    <location>
        <begin position="63"/>
        <end position="91"/>
    </location>
</feature>
<evidence type="ECO:0000256" key="2">
    <source>
        <dbReference type="ARBA" id="ARBA00022801"/>
    </source>
</evidence>
<name>A0ABR0MPT6_GOSAR</name>
<keyword evidence="1" id="KW-0547">Nucleotide-binding</keyword>
<accession>A0ABR0MPT6</accession>
<evidence type="ECO:0000256" key="5">
    <source>
        <dbReference type="PROSITE-ProRule" id="PRU00552"/>
    </source>
</evidence>
<dbReference type="InterPro" id="IPR043132">
    <property type="entry name" value="BCAT-like_C"/>
</dbReference>
<dbReference type="InterPro" id="IPR036038">
    <property type="entry name" value="Aminotransferase-like"/>
</dbReference>
<dbReference type="PANTHER" id="PTHR37707">
    <property type="entry name" value="MATERNAL EFFECT EMBRYO ARREST 9"/>
    <property type="match status" value="1"/>
</dbReference>
<dbReference type="Gene3D" id="3.20.10.10">
    <property type="entry name" value="D-amino Acid Aminotransferase, subunit A, domain 2"/>
    <property type="match status" value="1"/>
</dbReference>
<gene>
    <name evidence="7" type="ORF">PVK06_043825</name>
</gene>
<proteinExistence type="predicted"/>
<feature type="domain" description="DEAD-box RNA helicase Q" evidence="6">
    <location>
        <begin position="63"/>
        <end position="91"/>
    </location>
</feature>
<dbReference type="InterPro" id="IPR027417">
    <property type="entry name" value="P-loop_NTPase"/>
</dbReference>
<keyword evidence="3" id="KW-0347">Helicase</keyword>
<evidence type="ECO:0000256" key="4">
    <source>
        <dbReference type="ARBA" id="ARBA00022840"/>
    </source>
</evidence>
<dbReference type="SUPFAM" id="SSF52540">
    <property type="entry name" value="P-loop containing nucleoside triphosphate hydrolases"/>
    <property type="match status" value="1"/>
</dbReference>
<reference evidence="7 8" key="1">
    <citation type="submission" date="2023-03" db="EMBL/GenBank/DDBJ databases">
        <title>WGS of Gossypium arboreum.</title>
        <authorList>
            <person name="Yu D."/>
        </authorList>
    </citation>
    <scope>NUCLEOTIDE SEQUENCE [LARGE SCALE GENOMIC DNA]</scope>
    <source>
        <tissue evidence="7">Leaf</tissue>
    </source>
</reference>